<protein>
    <submittedName>
        <fullName evidence="2">Uncharacterized protein</fullName>
    </submittedName>
</protein>
<keyword evidence="3" id="KW-1185">Reference proteome</keyword>
<keyword evidence="1" id="KW-0812">Transmembrane</keyword>
<sequence>MRTGSIILTAIMAGVYSGILDVFEESRGLAPIVSALLLIIMTFGTAILLRKVLPQEGVKK</sequence>
<reference evidence="3" key="1">
    <citation type="submission" date="2016-08" db="EMBL/GenBank/DDBJ databases">
        <authorList>
            <person name="Varghese N."/>
            <person name="Submissions Spin"/>
        </authorList>
    </citation>
    <scope>NUCLEOTIDE SEQUENCE [LARGE SCALE GENOMIC DNA]</scope>
    <source>
        <strain evidence="3">SGD-1123</strain>
    </source>
</reference>
<dbReference type="RefSeq" id="WP_058299731.1">
    <property type="nucleotide sequence ID" value="NZ_FMAU01000006.1"/>
</dbReference>
<evidence type="ECO:0000313" key="2">
    <source>
        <dbReference type="EMBL" id="SCC30985.1"/>
    </source>
</evidence>
<gene>
    <name evidence="2" type="ORF">GA0061094_3880</name>
</gene>
<feature type="transmembrane region" description="Helical" evidence="1">
    <location>
        <begin position="27"/>
        <end position="49"/>
    </location>
</feature>
<name>A0A0V8HAP1_9BACI</name>
<dbReference type="OrthoDB" id="2924836at2"/>
<dbReference type="EMBL" id="FMAU01000006">
    <property type="protein sequence ID" value="SCC30985.1"/>
    <property type="molecule type" value="Genomic_DNA"/>
</dbReference>
<organism evidence="2 3">
    <name type="scientific">[Bacillus] enclensis</name>
    <dbReference type="NCBI Taxonomy" id="1402860"/>
    <lineage>
        <taxon>Bacteria</taxon>
        <taxon>Bacillati</taxon>
        <taxon>Bacillota</taxon>
        <taxon>Bacilli</taxon>
        <taxon>Bacillales</taxon>
        <taxon>Bacillaceae</taxon>
        <taxon>Rossellomorea</taxon>
    </lineage>
</organism>
<dbReference type="AlphaFoldDB" id="A0A0V8HAP1"/>
<accession>A0A0V8HAP1</accession>
<proteinExistence type="predicted"/>
<evidence type="ECO:0000256" key="1">
    <source>
        <dbReference type="SAM" id="Phobius"/>
    </source>
</evidence>
<dbReference type="Proteomes" id="UP000181997">
    <property type="component" value="Unassembled WGS sequence"/>
</dbReference>
<keyword evidence="1" id="KW-0472">Membrane</keyword>
<keyword evidence="1" id="KW-1133">Transmembrane helix</keyword>
<evidence type="ECO:0000313" key="3">
    <source>
        <dbReference type="Proteomes" id="UP000181997"/>
    </source>
</evidence>